<reference evidence="8 9" key="1">
    <citation type="submission" date="2018-08" db="EMBL/GenBank/DDBJ databases">
        <title>A genome reference for cultivated species of the human gut microbiota.</title>
        <authorList>
            <person name="Zou Y."/>
            <person name="Xue W."/>
            <person name="Luo G."/>
        </authorList>
    </citation>
    <scope>NUCLEOTIDE SEQUENCE [LARGE SCALE GENOMIC DNA]</scope>
    <source>
        <strain evidence="8 9">OF01-2LB</strain>
    </source>
</reference>
<comment type="caution">
    <text evidence="8">The sequence shown here is derived from an EMBL/GenBank/DDBJ whole genome shotgun (WGS) entry which is preliminary data.</text>
</comment>
<comment type="similarity">
    <text evidence="1">Belongs to the aldo/keto reductase family.</text>
</comment>
<dbReference type="Proteomes" id="UP000260025">
    <property type="component" value="Unassembled WGS sequence"/>
</dbReference>
<dbReference type="InterPro" id="IPR020471">
    <property type="entry name" value="AKR"/>
</dbReference>
<name>A0A3E2VZ09_CLOIN</name>
<dbReference type="EMBL" id="QVEV01000009">
    <property type="protein sequence ID" value="RGC16349.1"/>
    <property type="molecule type" value="Genomic_DNA"/>
</dbReference>
<feature type="active site" description="Proton donor" evidence="4">
    <location>
        <position position="37"/>
    </location>
</feature>
<dbReference type="Gene3D" id="3.20.20.100">
    <property type="entry name" value="NADP-dependent oxidoreductase domain"/>
    <property type="match status" value="1"/>
</dbReference>
<dbReference type="SUPFAM" id="SSF51430">
    <property type="entry name" value="NAD(P)-linked oxidoreductase"/>
    <property type="match status" value="1"/>
</dbReference>
<accession>A0A3E2VZ09</accession>
<evidence type="ECO:0000259" key="7">
    <source>
        <dbReference type="Pfam" id="PF00248"/>
    </source>
</evidence>
<evidence type="ECO:0000256" key="3">
    <source>
        <dbReference type="ARBA" id="ARBA00023002"/>
    </source>
</evidence>
<dbReference type="PROSITE" id="PS00062">
    <property type="entry name" value="ALDOKETO_REDUCTASE_2"/>
    <property type="match status" value="1"/>
</dbReference>
<evidence type="ECO:0000256" key="2">
    <source>
        <dbReference type="ARBA" id="ARBA00022857"/>
    </source>
</evidence>
<dbReference type="RefSeq" id="WP_117442810.1">
    <property type="nucleotide sequence ID" value="NZ_JAKNHC010000007.1"/>
</dbReference>
<gene>
    <name evidence="8" type="ORF">DXA38_08340</name>
</gene>
<feature type="site" description="Lowers pKa of active site Tyr" evidence="6">
    <location>
        <position position="62"/>
    </location>
</feature>
<feature type="domain" description="NADP-dependent oxidoreductase" evidence="7">
    <location>
        <begin position="3"/>
        <end position="248"/>
    </location>
</feature>
<dbReference type="Pfam" id="PF00248">
    <property type="entry name" value="Aldo_ket_red"/>
    <property type="match status" value="1"/>
</dbReference>
<dbReference type="FunFam" id="3.20.20.100:FF:000015">
    <property type="entry name" value="Oxidoreductase, aldo/keto reductase family"/>
    <property type="match status" value="1"/>
</dbReference>
<feature type="binding site" evidence="5">
    <location>
        <position position="95"/>
    </location>
    <ligand>
        <name>substrate</name>
    </ligand>
</feature>
<organism evidence="8 9">
    <name type="scientific">Clostridium innocuum</name>
    <dbReference type="NCBI Taxonomy" id="1522"/>
    <lineage>
        <taxon>Bacteria</taxon>
        <taxon>Bacillati</taxon>
        <taxon>Bacillota</taxon>
        <taxon>Clostridia</taxon>
        <taxon>Eubacteriales</taxon>
        <taxon>Clostridiaceae</taxon>
        <taxon>Clostridium</taxon>
    </lineage>
</organism>
<dbReference type="CDD" id="cd19071">
    <property type="entry name" value="AKR_AKR1-5-like"/>
    <property type="match status" value="1"/>
</dbReference>
<dbReference type="InterPro" id="IPR023210">
    <property type="entry name" value="NADP_OxRdtase_dom"/>
</dbReference>
<keyword evidence="3" id="KW-0560">Oxidoreductase</keyword>
<dbReference type="PANTHER" id="PTHR43827">
    <property type="entry name" value="2,5-DIKETO-D-GLUCONIC ACID REDUCTASE"/>
    <property type="match status" value="1"/>
</dbReference>
<sequence length="266" mass="30346">MPEIGYGTWQTEDKEAKTCVSQALQSGYRHIDTASIYGNEAALGIGIRASNMPREELFVTSKVWNTNRGYDKTMDAFQQSLHNLGLDYLDLYLIHWPCNAKQSADYNRINLETYQALIDLYKAGKVRAIGVSNFLPHHLDMLLKTEVPPMVNQIEFHPGYSQQEVIAYCHKHNIVVEAWSPLGCGSVLQDELVLELAEKYNKSAAQICIRFALQQNIVPLPKTIRPDKMKENLDVYDFSLTQKDMQKLIKMPIKGWSGNHPDMVER</sequence>
<proteinExistence type="inferred from homology"/>
<evidence type="ECO:0000256" key="4">
    <source>
        <dbReference type="PIRSR" id="PIRSR000097-1"/>
    </source>
</evidence>
<dbReference type="InterPro" id="IPR036812">
    <property type="entry name" value="NAD(P)_OxRdtase_dom_sf"/>
</dbReference>
<evidence type="ECO:0000256" key="6">
    <source>
        <dbReference type="PIRSR" id="PIRSR000097-3"/>
    </source>
</evidence>
<dbReference type="AlphaFoldDB" id="A0A3E2VZ09"/>
<dbReference type="GO" id="GO:0016616">
    <property type="term" value="F:oxidoreductase activity, acting on the CH-OH group of donors, NAD or NADP as acceptor"/>
    <property type="evidence" value="ECO:0007669"/>
    <property type="project" value="UniProtKB-ARBA"/>
</dbReference>
<dbReference type="InterPro" id="IPR018170">
    <property type="entry name" value="Aldo/ket_reductase_CS"/>
</dbReference>
<evidence type="ECO:0000313" key="9">
    <source>
        <dbReference type="Proteomes" id="UP000260025"/>
    </source>
</evidence>
<evidence type="ECO:0000313" key="8">
    <source>
        <dbReference type="EMBL" id="RGC16349.1"/>
    </source>
</evidence>
<dbReference type="PRINTS" id="PR00069">
    <property type="entry name" value="ALDKETRDTASE"/>
</dbReference>
<dbReference type="PANTHER" id="PTHR43827:SF3">
    <property type="entry name" value="NADP-DEPENDENT OXIDOREDUCTASE DOMAIN-CONTAINING PROTEIN"/>
    <property type="match status" value="1"/>
</dbReference>
<dbReference type="PIRSF" id="PIRSF000097">
    <property type="entry name" value="AKR"/>
    <property type="match status" value="1"/>
</dbReference>
<evidence type="ECO:0000256" key="1">
    <source>
        <dbReference type="ARBA" id="ARBA00007905"/>
    </source>
</evidence>
<keyword evidence="2" id="KW-0521">NADP</keyword>
<evidence type="ECO:0000256" key="5">
    <source>
        <dbReference type="PIRSR" id="PIRSR000097-2"/>
    </source>
</evidence>
<dbReference type="PROSITE" id="PS00798">
    <property type="entry name" value="ALDOKETO_REDUCTASE_1"/>
    <property type="match status" value="1"/>
</dbReference>
<dbReference type="OrthoDB" id="9804790at2"/>
<protein>
    <submittedName>
        <fullName evidence="8">Aldo/keto reductase</fullName>
    </submittedName>
</protein>